<keyword evidence="3" id="KW-0309">Germination</keyword>
<keyword evidence="4" id="KW-0732">Signal</keyword>
<evidence type="ECO:0000256" key="6">
    <source>
        <dbReference type="ARBA" id="ARBA00023139"/>
    </source>
</evidence>
<name>A0ABV5B8A3_9BACL</name>
<evidence type="ECO:0000256" key="4">
    <source>
        <dbReference type="ARBA" id="ARBA00022729"/>
    </source>
</evidence>
<keyword evidence="11" id="KW-1185">Reference proteome</keyword>
<dbReference type="PANTHER" id="PTHR35789">
    <property type="entry name" value="SPORE GERMINATION PROTEIN B3"/>
    <property type="match status" value="1"/>
</dbReference>
<protein>
    <submittedName>
        <fullName evidence="10">Ger(X)C family spore germination protein</fullName>
    </submittedName>
</protein>
<evidence type="ECO:0000313" key="10">
    <source>
        <dbReference type="EMBL" id="MFB5681732.1"/>
    </source>
</evidence>
<organism evidence="10 11">
    <name type="scientific">Paenibacillus terreus</name>
    <dbReference type="NCBI Taxonomy" id="1387834"/>
    <lineage>
        <taxon>Bacteria</taxon>
        <taxon>Bacillati</taxon>
        <taxon>Bacillota</taxon>
        <taxon>Bacilli</taxon>
        <taxon>Bacillales</taxon>
        <taxon>Paenibacillaceae</taxon>
        <taxon>Paenibacillus</taxon>
    </lineage>
</organism>
<evidence type="ECO:0000259" key="8">
    <source>
        <dbReference type="Pfam" id="PF05504"/>
    </source>
</evidence>
<dbReference type="PANTHER" id="PTHR35789:SF1">
    <property type="entry name" value="SPORE GERMINATION PROTEIN B3"/>
    <property type="match status" value="1"/>
</dbReference>
<dbReference type="InterPro" id="IPR046953">
    <property type="entry name" value="Spore_GerAC-like_C"/>
</dbReference>
<dbReference type="EMBL" id="JBHILM010000012">
    <property type="protein sequence ID" value="MFB5681732.1"/>
    <property type="molecule type" value="Genomic_DNA"/>
</dbReference>
<keyword evidence="7" id="KW-0449">Lipoprotein</keyword>
<dbReference type="Pfam" id="PF05504">
    <property type="entry name" value="Spore_GerAC"/>
    <property type="match status" value="1"/>
</dbReference>
<dbReference type="InterPro" id="IPR038501">
    <property type="entry name" value="Spore_GerAC_C_sf"/>
</dbReference>
<feature type="domain" description="Spore germination GerAC-like C-terminal" evidence="8">
    <location>
        <begin position="227"/>
        <end position="390"/>
    </location>
</feature>
<keyword evidence="5" id="KW-0472">Membrane</keyword>
<dbReference type="Proteomes" id="UP001580407">
    <property type="component" value="Unassembled WGS sequence"/>
</dbReference>
<proteinExistence type="inferred from homology"/>
<dbReference type="Gene3D" id="3.30.300.210">
    <property type="entry name" value="Nutrient germinant receptor protein C, domain 3"/>
    <property type="match status" value="1"/>
</dbReference>
<dbReference type="Pfam" id="PF25198">
    <property type="entry name" value="Spore_GerAC_N"/>
    <property type="match status" value="1"/>
</dbReference>
<evidence type="ECO:0000259" key="9">
    <source>
        <dbReference type="Pfam" id="PF25198"/>
    </source>
</evidence>
<evidence type="ECO:0000256" key="5">
    <source>
        <dbReference type="ARBA" id="ARBA00023136"/>
    </source>
</evidence>
<reference evidence="10 11" key="1">
    <citation type="submission" date="2024-09" db="EMBL/GenBank/DDBJ databases">
        <authorList>
            <person name="Ruan L."/>
        </authorList>
    </citation>
    <scope>NUCLEOTIDE SEQUENCE [LARGE SCALE GENOMIC DNA]</scope>
    <source>
        <strain evidence="10 11">D33</strain>
    </source>
</reference>
<evidence type="ECO:0000313" key="11">
    <source>
        <dbReference type="Proteomes" id="UP001580407"/>
    </source>
</evidence>
<dbReference type="RefSeq" id="WP_375525513.1">
    <property type="nucleotide sequence ID" value="NZ_JBHILM010000012.1"/>
</dbReference>
<sequence length="402" mass="44338">MKGKLMRLVLRLLAVLTVLPLLSGCWENQELNEIAFVLGLGIDKAKDGYKVSMQVVIPSQIESAGGGGGTPVTLYTYKVPTVYEAFRNFTLKSPRQSYLGHVRVLIIGEELARSGMAETLDVLKRSREMRTDYYILVAKHAKASEVLSVFTPLEKIPANSMFKSAKASDKATAATITVQMDEFMNSLVTEGQQPVLTGVEIIGKSGGGQVKNIQNIQPATKLHFGDVAVFRKDRLVGWLNELESIGFSYAMDRVYTNSGAIFGNDGKKIVVEALSSHTKRKVKIINGKPHIYLHASLVANIQAVQSGMDITTPSALAKLEQEGEKRVVRLMETTVDTLIDKYNSDALGFGQLIYKDDPKAWRELRKEGATDYLKNIEVHYAANVLINRIGVTGNSIIRDMKE</sequence>
<evidence type="ECO:0000256" key="7">
    <source>
        <dbReference type="ARBA" id="ARBA00023288"/>
    </source>
</evidence>
<dbReference type="InterPro" id="IPR057336">
    <property type="entry name" value="GerAC_N"/>
</dbReference>
<keyword evidence="6" id="KW-0564">Palmitate</keyword>
<feature type="domain" description="Spore germination protein N-terminal" evidence="9">
    <location>
        <begin position="29"/>
        <end position="200"/>
    </location>
</feature>
<dbReference type="Gene3D" id="6.20.190.10">
    <property type="entry name" value="Nutrient germinant receptor protein C, domain 1"/>
    <property type="match status" value="1"/>
</dbReference>
<dbReference type="PROSITE" id="PS51257">
    <property type="entry name" value="PROKAR_LIPOPROTEIN"/>
    <property type="match status" value="1"/>
</dbReference>
<gene>
    <name evidence="10" type="ORF">ACE3NQ_12480</name>
</gene>
<evidence type="ECO:0000256" key="3">
    <source>
        <dbReference type="ARBA" id="ARBA00022544"/>
    </source>
</evidence>
<evidence type="ECO:0000256" key="2">
    <source>
        <dbReference type="ARBA" id="ARBA00007886"/>
    </source>
</evidence>
<comment type="subcellular location">
    <subcellularLocation>
        <location evidence="1">Membrane</location>
        <topology evidence="1">Lipid-anchor</topology>
    </subcellularLocation>
</comment>
<comment type="similarity">
    <text evidence="2">Belongs to the GerABKC lipoprotein family.</text>
</comment>
<dbReference type="NCBIfam" id="TIGR02887">
    <property type="entry name" value="spore_ger_x_C"/>
    <property type="match status" value="1"/>
</dbReference>
<comment type="caution">
    <text evidence="10">The sequence shown here is derived from an EMBL/GenBank/DDBJ whole genome shotgun (WGS) entry which is preliminary data.</text>
</comment>
<accession>A0ABV5B8A3</accession>
<dbReference type="InterPro" id="IPR008844">
    <property type="entry name" value="Spore_GerAC-like"/>
</dbReference>
<evidence type="ECO:0000256" key="1">
    <source>
        <dbReference type="ARBA" id="ARBA00004635"/>
    </source>
</evidence>